<dbReference type="AlphaFoldDB" id="A0AAD6T5L3"/>
<gene>
    <name evidence="1" type="ORF">C8F04DRAFT_1084798</name>
</gene>
<protein>
    <recommendedName>
        <fullName evidence="3">BTB domain-containing protein</fullName>
    </recommendedName>
</protein>
<evidence type="ECO:0008006" key="3">
    <source>
        <dbReference type="Google" id="ProtNLM"/>
    </source>
</evidence>
<organism evidence="1 2">
    <name type="scientific">Mycena alexandri</name>
    <dbReference type="NCBI Taxonomy" id="1745969"/>
    <lineage>
        <taxon>Eukaryota</taxon>
        <taxon>Fungi</taxon>
        <taxon>Dikarya</taxon>
        <taxon>Basidiomycota</taxon>
        <taxon>Agaricomycotina</taxon>
        <taxon>Agaricomycetes</taxon>
        <taxon>Agaricomycetidae</taxon>
        <taxon>Agaricales</taxon>
        <taxon>Marasmiineae</taxon>
        <taxon>Mycenaceae</taxon>
        <taxon>Mycena</taxon>
    </lineage>
</organism>
<comment type="caution">
    <text evidence="1">The sequence shown here is derived from an EMBL/GenBank/DDBJ whole genome shotgun (WGS) entry which is preliminary data.</text>
</comment>
<dbReference type="EMBL" id="JARJCM010000025">
    <property type="protein sequence ID" value="KAJ7039779.1"/>
    <property type="molecule type" value="Genomic_DNA"/>
</dbReference>
<keyword evidence="2" id="KW-1185">Reference proteome</keyword>
<evidence type="ECO:0000313" key="1">
    <source>
        <dbReference type="EMBL" id="KAJ7039779.1"/>
    </source>
</evidence>
<dbReference type="Proteomes" id="UP001218188">
    <property type="component" value="Unassembled WGS sequence"/>
</dbReference>
<accession>A0AAD6T5L3</accession>
<name>A0AAD6T5L3_9AGAR</name>
<sequence length="298" mass="33651">MSSPAKQLVIDVMRSEIWYSDGSVVLQVQNTQFRPHDQPTIDGCPVIELQDSVKDVEYLLKALYNPDLFNNKAIPFAYIASFVRLGRKYEFRNLFNIAVERLAFENPTTLKEYDALIDTLKLAAGHSTTRIVDYRGIRQDTLTLARENGLLAILPCAYFRVVLRGAADIFKSTLQPDGTTSHLSCTDHRICAVGLEKVLATQFRPDSLLGWVILWKPTDGCKSVSTCQSWRDSFLPRILSLAGSKVYSLSVMSFEDAQLCESCQEQAKPALIAGRTKFWEDLPSFFDLPPWSELRNDI</sequence>
<proteinExistence type="predicted"/>
<evidence type="ECO:0000313" key="2">
    <source>
        <dbReference type="Proteomes" id="UP001218188"/>
    </source>
</evidence>
<reference evidence="1" key="1">
    <citation type="submission" date="2023-03" db="EMBL/GenBank/DDBJ databases">
        <title>Massive genome expansion in bonnet fungi (Mycena s.s.) driven by repeated elements and novel gene families across ecological guilds.</title>
        <authorList>
            <consortium name="Lawrence Berkeley National Laboratory"/>
            <person name="Harder C.B."/>
            <person name="Miyauchi S."/>
            <person name="Viragh M."/>
            <person name="Kuo A."/>
            <person name="Thoen E."/>
            <person name="Andreopoulos B."/>
            <person name="Lu D."/>
            <person name="Skrede I."/>
            <person name="Drula E."/>
            <person name="Henrissat B."/>
            <person name="Morin E."/>
            <person name="Kohler A."/>
            <person name="Barry K."/>
            <person name="LaButti K."/>
            <person name="Morin E."/>
            <person name="Salamov A."/>
            <person name="Lipzen A."/>
            <person name="Mereny Z."/>
            <person name="Hegedus B."/>
            <person name="Baldrian P."/>
            <person name="Stursova M."/>
            <person name="Weitz H."/>
            <person name="Taylor A."/>
            <person name="Grigoriev I.V."/>
            <person name="Nagy L.G."/>
            <person name="Martin F."/>
            <person name="Kauserud H."/>
        </authorList>
    </citation>
    <scope>NUCLEOTIDE SEQUENCE</scope>
    <source>
        <strain evidence="1">CBHHK200</strain>
    </source>
</reference>